<dbReference type="InterPro" id="IPR036412">
    <property type="entry name" value="HAD-like_sf"/>
</dbReference>
<dbReference type="GO" id="GO:0046872">
    <property type="term" value="F:metal ion binding"/>
    <property type="evidence" value="ECO:0007669"/>
    <property type="project" value="UniProtKB-KW"/>
</dbReference>
<evidence type="ECO:0000256" key="8">
    <source>
        <dbReference type="ARBA" id="ARBA00022840"/>
    </source>
</evidence>
<dbReference type="Pfam" id="PF00690">
    <property type="entry name" value="Cation_ATPase_N"/>
    <property type="match status" value="1"/>
</dbReference>
<dbReference type="PRINTS" id="PR00119">
    <property type="entry name" value="CATATPASE"/>
</dbReference>
<feature type="transmembrane region" description="Helical" evidence="13">
    <location>
        <begin position="738"/>
        <end position="760"/>
    </location>
</feature>
<keyword evidence="12 13" id="KW-0472">Membrane</keyword>
<evidence type="ECO:0000313" key="15">
    <source>
        <dbReference type="EMBL" id="OBH76947.1"/>
    </source>
</evidence>
<feature type="transmembrane region" description="Helical" evidence="13">
    <location>
        <begin position="263"/>
        <end position="285"/>
    </location>
</feature>
<dbReference type="InterPro" id="IPR018303">
    <property type="entry name" value="ATPase_P-typ_P_site"/>
</dbReference>
<dbReference type="InterPro" id="IPR044492">
    <property type="entry name" value="P_typ_ATPase_HD_dom"/>
</dbReference>
<accession>A0A1A2TLP1</accession>
<dbReference type="Gene3D" id="1.20.1110.10">
    <property type="entry name" value="Calcium-transporting ATPase, transmembrane domain"/>
    <property type="match status" value="1"/>
</dbReference>
<feature type="transmembrane region" description="Helical" evidence="13">
    <location>
        <begin position="621"/>
        <end position="648"/>
    </location>
</feature>
<evidence type="ECO:0000256" key="11">
    <source>
        <dbReference type="ARBA" id="ARBA00022989"/>
    </source>
</evidence>
<keyword evidence="11 13" id="KW-1133">Transmembrane helix</keyword>
<dbReference type="SUPFAM" id="SSF56784">
    <property type="entry name" value="HAD-like"/>
    <property type="match status" value="1"/>
</dbReference>
<dbReference type="NCBIfam" id="TIGR01494">
    <property type="entry name" value="ATPase_P-type"/>
    <property type="match status" value="2"/>
</dbReference>
<dbReference type="GO" id="GO:0005524">
    <property type="term" value="F:ATP binding"/>
    <property type="evidence" value="ECO:0007669"/>
    <property type="project" value="UniProtKB-KW"/>
</dbReference>
<evidence type="ECO:0000256" key="12">
    <source>
        <dbReference type="ARBA" id="ARBA00023136"/>
    </source>
</evidence>
<dbReference type="Gene3D" id="3.40.50.1000">
    <property type="entry name" value="HAD superfamily/HAD-like"/>
    <property type="match status" value="1"/>
</dbReference>
<feature type="transmembrane region" description="Helical" evidence="13">
    <location>
        <begin position="579"/>
        <end position="600"/>
    </location>
</feature>
<dbReference type="InterPro" id="IPR006534">
    <property type="entry name" value="P-type_ATPase_IIIA"/>
</dbReference>
<evidence type="ECO:0000256" key="5">
    <source>
        <dbReference type="ARBA" id="ARBA00022692"/>
    </source>
</evidence>
<feature type="domain" description="Cation-transporting P-type ATPase N-terminal" evidence="14">
    <location>
        <begin position="7"/>
        <end position="79"/>
    </location>
</feature>
<keyword evidence="8" id="KW-0067">ATP-binding</keyword>
<accession>A0A1A2TMQ7</accession>
<evidence type="ECO:0000256" key="6">
    <source>
        <dbReference type="ARBA" id="ARBA00022723"/>
    </source>
</evidence>
<dbReference type="Gene3D" id="2.70.150.10">
    <property type="entry name" value="Calcium-transporting ATPase, cytoplasmic transduction domain A"/>
    <property type="match status" value="1"/>
</dbReference>
<comment type="subcellular location">
    <subcellularLocation>
        <location evidence="1">Cell membrane</location>
        <topology evidence="1">Multi-pass membrane protein</topology>
    </subcellularLocation>
</comment>
<dbReference type="InterPro" id="IPR023298">
    <property type="entry name" value="ATPase_P-typ_TM_dom_sf"/>
</dbReference>
<dbReference type="InterPro" id="IPR004014">
    <property type="entry name" value="ATPase_P-typ_cation-transptr_N"/>
</dbReference>
<proteinExistence type="inferred from homology"/>
<evidence type="ECO:0000256" key="9">
    <source>
        <dbReference type="ARBA" id="ARBA00022842"/>
    </source>
</evidence>
<dbReference type="FunFam" id="3.40.1110.10:FF:000005">
    <property type="entry name" value="Plasma membrane ATPase"/>
    <property type="match status" value="1"/>
</dbReference>
<dbReference type="CDD" id="cd02076">
    <property type="entry name" value="P-type_ATPase_H"/>
    <property type="match status" value="1"/>
</dbReference>
<dbReference type="SUPFAM" id="SSF81665">
    <property type="entry name" value="Calcium ATPase, transmembrane domain M"/>
    <property type="match status" value="1"/>
</dbReference>
<evidence type="ECO:0000256" key="7">
    <source>
        <dbReference type="ARBA" id="ARBA00022741"/>
    </source>
</evidence>
<evidence type="ECO:0000313" key="16">
    <source>
        <dbReference type="Proteomes" id="UP000092389"/>
    </source>
</evidence>
<evidence type="ECO:0000256" key="3">
    <source>
        <dbReference type="ARBA" id="ARBA00022475"/>
    </source>
</evidence>
<dbReference type="InterPro" id="IPR023214">
    <property type="entry name" value="HAD_sf"/>
</dbReference>
<dbReference type="Pfam" id="PF00702">
    <property type="entry name" value="Hydrolase"/>
    <property type="match status" value="1"/>
</dbReference>
<dbReference type="InterPro" id="IPR001757">
    <property type="entry name" value="P_typ_ATPase"/>
</dbReference>
<keyword evidence="9" id="KW-0460">Magnesium</keyword>
<protein>
    <submittedName>
        <fullName evidence="15">Plasma-membrane proton-efflux P-type ATPase</fullName>
    </submittedName>
</protein>
<sequence>MTETADELAALPLPQLLSELESSAAGLTAAEALQRLQKYGPNEIAEQHRNPVLEFLGYFWAPIPWMIEVALALSLTTRHWTDAVIIGVLLAMNGLVAYAEEHQAANAIAALKQRLASTARVLRDGAWVTVAVRELVPGDVVRVRLGDVVSADLRVLDDVTLEVDQSALTGESLAVSRGQGDGVYSGSVLVRGEADALVCTTGPSSYMGKTTALVQSAGTVSHFQRAVLRIANYLIVIALALVTLTVVVSLVRGNPVLQTLEFALVVTIASIPVALPAVLSVTMAIGARQLARHEAVVSHLPAVEELGGIDLLCSDKTGTLTQNRLAVAARWNVAAISDDELLTAAALASRVEDNDVIDRAVLAAAGRQAAARVDEFVPFDPVSKRTEALVRDFDGRTFRVSKGAPQVIAALCDGDGAAALVDEVVEGFARHGHRSLGVAKTDGGGSWRLMGVLALADPPRDDSAATIAAAKDLGIDVKMVTGDQVAIGREIARQVGLGEQILDAAILDDAADDDDLGARVEATDGFAQVFPEHKYHIVRLLQARGHIVGMTGDGVNDAPALKQADAGIAVSGATDAARAAADVVLLAPGLSVIVAAIGLAREIFARLTSYATYRIAETIRVLLLITLAVVSMNFFPVTAAMIVFLALLNDGAILSIAYDHVRGSDKPVKWDMRAVLTIATVLGVIGVVATFALFFVADKAFGLSHDTIRTMIYLKLSVAGQLTIFLTRSRGPFWSPPAPAPLLLGAVVTAQTIATLIAVYGVAMTPLGWRWAGAVWAYAVVWFLFNDRVKLAAYWWLDHHSRRSARTTGAAR</sequence>
<evidence type="ECO:0000256" key="2">
    <source>
        <dbReference type="ARBA" id="ARBA00008804"/>
    </source>
</evidence>
<dbReference type="NCBIfam" id="TIGR01647">
    <property type="entry name" value="ATPase-IIIA_H"/>
    <property type="match status" value="1"/>
</dbReference>
<keyword evidence="5 13" id="KW-0812">Transmembrane</keyword>
<dbReference type="SMART" id="SM00831">
    <property type="entry name" value="Cation_ATPase_N"/>
    <property type="match status" value="1"/>
</dbReference>
<dbReference type="FunFam" id="2.70.150.10:FF:000042">
    <property type="entry name" value="Plasma membrane ATPase"/>
    <property type="match status" value="1"/>
</dbReference>
<dbReference type="RefSeq" id="WP_067831689.1">
    <property type="nucleotide sequence ID" value="NZ_LZJP01000054.1"/>
</dbReference>
<organism evidence="15 16">
    <name type="scientific">Mycobacterium mantenii</name>
    <dbReference type="NCBI Taxonomy" id="560555"/>
    <lineage>
        <taxon>Bacteria</taxon>
        <taxon>Bacillati</taxon>
        <taxon>Actinomycetota</taxon>
        <taxon>Actinomycetes</taxon>
        <taxon>Mycobacteriales</taxon>
        <taxon>Mycobacteriaceae</taxon>
        <taxon>Mycobacterium</taxon>
        <taxon>Mycobacterium avium complex (MAC)</taxon>
    </lineage>
</organism>
<dbReference type="Proteomes" id="UP000092389">
    <property type="component" value="Unassembled WGS sequence"/>
</dbReference>
<feature type="transmembrane region" description="Helical" evidence="13">
    <location>
        <begin position="230"/>
        <end position="251"/>
    </location>
</feature>
<keyword evidence="7" id="KW-0547">Nucleotide-binding</keyword>
<dbReference type="OrthoDB" id="9814270at2"/>
<keyword evidence="3" id="KW-1003">Cell membrane</keyword>
<dbReference type="SFLD" id="SFLDF00027">
    <property type="entry name" value="p-type_atpase"/>
    <property type="match status" value="1"/>
</dbReference>
<dbReference type="SFLD" id="SFLDS00003">
    <property type="entry name" value="Haloacid_Dehalogenase"/>
    <property type="match status" value="1"/>
</dbReference>
<reference evidence="15 16" key="1">
    <citation type="submission" date="2016-06" db="EMBL/GenBank/DDBJ databases">
        <authorList>
            <person name="Kjaerup R.B."/>
            <person name="Dalgaard T.S."/>
            <person name="Juul-Madsen H.R."/>
        </authorList>
    </citation>
    <scope>NUCLEOTIDE SEQUENCE [LARGE SCALE GENOMIC DNA]</scope>
    <source>
        <strain evidence="15 16">E152</strain>
    </source>
</reference>
<feature type="transmembrane region" description="Helical" evidence="13">
    <location>
        <begin position="767"/>
        <end position="785"/>
    </location>
</feature>
<dbReference type="PANTHER" id="PTHR42861">
    <property type="entry name" value="CALCIUM-TRANSPORTING ATPASE"/>
    <property type="match status" value="1"/>
</dbReference>
<gene>
    <name evidence="15" type="ORF">A5683_20010</name>
</gene>
<dbReference type="AlphaFoldDB" id="A0A1A2TMQ7"/>
<dbReference type="PROSITE" id="PS00154">
    <property type="entry name" value="ATPASE_E1_E2"/>
    <property type="match status" value="1"/>
</dbReference>
<dbReference type="InterPro" id="IPR059000">
    <property type="entry name" value="ATPase_P-type_domA"/>
</dbReference>
<keyword evidence="4" id="KW-0597">Phosphoprotein</keyword>
<comment type="similarity">
    <text evidence="2">Belongs to the cation transport ATPase (P-type) (TC 3.A.3) family. Type IIIA subfamily.</text>
</comment>
<dbReference type="PRINTS" id="PR00120">
    <property type="entry name" value="HATPASE"/>
</dbReference>
<feature type="transmembrane region" description="Helical" evidence="13">
    <location>
        <begin position="674"/>
        <end position="696"/>
    </location>
</feature>
<dbReference type="GO" id="GO:0016887">
    <property type="term" value="F:ATP hydrolysis activity"/>
    <property type="evidence" value="ECO:0007669"/>
    <property type="project" value="InterPro"/>
</dbReference>
<dbReference type="Gene3D" id="3.40.1110.10">
    <property type="entry name" value="Calcium-transporting ATPase, cytoplasmic domain N"/>
    <property type="match status" value="1"/>
</dbReference>
<evidence type="ECO:0000256" key="4">
    <source>
        <dbReference type="ARBA" id="ARBA00022553"/>
    </source>
</evidence>
<dbReference type="FunFam" id="3.40.50.1000:FF:000211">
    <property type="entry name" value="Plasma membrane ATPase"/>
    <property type="match status" value="1"/>
</dbReference>
<name>A0A1A2TMQ7_MYCNT</name>
<evidence type="ECO:0000259" key="14">
    <source>
        <dbReference type="SMART" id="SM00831"/>
    </source>
</evidence>
<dbReference type="GO" id="GO:0005886">
    <property type="term" value="C:plasma membrane"/>
    <property type="evidence" value="ECO:0007669"/>
    <property type="project" value="UniProtKB-SubCell"/>
</dbReference>
<dbReference type="Pfam" id="PF00122">
    <property type="entry name" value="E1-E2_ATPase"/>
    <property type="match status" value="1"/>
</dbReference>
<dbReference type="InterPro" id="IPR023299">
    <property type="entry name" value="ATPase_P-typ_cyto_dom_N"/>
</dbReference>
<evidence type="ECO:0000256" key="1">
    <source>
        <dbReference type="ARBA" id="ARBA00004651"/>
    </source>
</evidence>
<keyword evidence="6" id="KW-0479">Metal-binding</keyword>
<comment type="caution">
    <text evidence="15">The sequence shown here is derived from an EMBL/GenBank/DDBJ whole genome shotgun (WGS) entry which is preliminary data.</text>
</comment>
<dbReference type="SFLD" id="SFLDG00002">
    <property type="entry name" value="C1.7:_P-type_atpase_like"/>
    <property type="match status" value="1"/>
</dbReference>
<dbReference type="EMBL" id="LZJU01000061">
    <property type="protein sequence ID" value="OBH76947.1"/>
    <property type="molecule type" value="Genomic_DNA"/>
</dbReference>
<dbReference type="InterPro" id="IPR008250">
    <property type="entry name" value="ATPase_P-typ_transduc_dom_A_sf"/>
</dbReference>
<dbReference type="GO" id="GO:0008553">
    <property type="term" value="F:P-type proton-exporting transporter activity"/>
    <property type="evidence" value="ECO:0007669"/>
    <property type="project" value="InterPro"/>
</dbReference>
<evidence type="ECO:0000256" key="10">
    <source>
        <dbReference type="ARBA" id="ARBA00022967"/>
    </source>
</evidence>
<keyword evidence="10" id="KW-1278">Translocase</keyword>
<evidence type="ECO:0000256" key="13">
    <source>
        <dbReference type="SAM" id="Phobius"/>
    </source>
</evidence>
<dbReference type="SUPFAM" id="SSF81653">
    <property type="entry name" value="Calcium ATPase, transduction domain A"/>
    <property type="match status" value="1"/>
</dbReference>
<feature type="transmembrane region" description="Helical" evidence="13">
    <location>
        <begin position="708"/>
        <end position="726"/>
    </location>
</feature>
<dbReference type="GO" id="GO:0120029">
    <property type="term" value="P:proton export across plasma membrane"/>
    <property type="evidence" value="ECO:0007669"/>
    <property type="project" value="InterPro"/>
</dbReference>